<dbReference type="AlphaFoldDB" id="A0A4R6PN25"/>
<dbReference type="Pfam" id="PF01925">
    <property type="entry name" value="TauE"/>
    <property type="match status" value="1"/>
</dbReference>
<evidence type="ECO:0000313" key="7">
    <source>
        <dbReference type="EMBL" id="TDP39263.1"/>
    </source>
</evidence>
<evidence type="ECO:0000313" key="8">
    <source>
        <dbReference type="Proteomes" id="UP000295531"/>
    </source>
</evidence>
<dbReference type="Proteomes" id="UP000295531">
    <property type="component" value="Unassembled WGS sequence"/>
</dbReference>
<proteinExistence type="inferred from homology"/>
<dbReference type="RefSeq" id="WP_133538973.1">
    <property type="nucleotide sequence ID" value="NZ_SNXI01000003.1"/>
</dbReference>
<feature type="transmembrane region" description="Helical" evidence="6">
    <location>
        <begin position="229"/>
        <end position="246"/>
    </location>
</feature>
<comment type="subcellular location">
    <subcellularLocation>
        <location evidence="6">Cell membrane</location>
        <topology evidence="6">Multi-pass membrane protein</topology>
    </subcellularLocation>
    <subcellularLocation>
        <location evidence="1">Membrane</location>
        <topology evidence="1">Multi-pass membrane protein</topology>
    </subcellularLocation>
</comment>
<accession>A0A4R6PN25</accession>
<feature type="transmembrane region" description="Helical" evidence="6">
    <location>
        <begin position="42"/>
        <end position="60"/>
    </location>
</feature>
<dbReference type="InterPro" id="IPR002781">
    <property type="entry name" value="TM_pro_TauE-like"/>
</dbReference>
<keyword evidence="6" id="KW-1003">Cell membrane</keyword>
<feature type="transmembrane region" description="Helical" evidence="6">
    <location>
        <begin position="167"/>
        <end position="188"/>
    </location>
</feature>
<dbReference type="PANTHER" id="PTHR43701:SF2">
    <property type="entry name" value="MEMBRANE TRANSPORTER PROTEIN YJNA-RELATED"/>
    <property type="match status" value="1"/>
</dbReference>
<comment type="caution">
    <text evidence="7">The sequence shown here is derived from an EMBL/GenBank/DDBJ whole genome shotgun (WGS) entry which is preliminary data.</text>
</comment>
<feature type="transmembrane region" description="Helical" evidence="6">
    <location>
        <begin position="72"/>
        <end position="90"/>
    </location>
</feature>
<gene>
    <name evidence="7" type="ORF">DEU29_103159</name>
</gene>
<evidence type="ECO:0000256" key="5">
    <source>
        <dbReference type="ARBA" id="ARBA00023136"/>
    </source>
</evidence>
<feature type="transmembrane region" description="Helical" evidence="6">
    <location>
        <begin position="200"/>
        <end position="217"/>
    </location>
</feature>
<name>A0A4R6PN25_9GAMM</name>
<evidence type="ECO:0000256" key="4">
    <source>
        <dbReference type="ARBA" id="ARBA00022989"/>
    </source>
</evidence>
<keyword evidence="3 6" id="KW-0812">Transmembrane</keyword>
<keyword evidence="4 6" id="KW-1133">Transmembrane helix</keyword>
<organism evidence="7 8">
    <name type="scientific">Idiomarina aquatica</name>
    <dbReference type="NCBI Taxonomy" id="1327752"/>
    <lineage>
        <taxon>Bacteria</taxon>
        <taxon>Pseudomonadati</taxon>
        <taxon>Pseudomonadota</taxon>
        <taxon>Gammaproteobacteria</taxon>
        <taxon>Alteromonadales</taxon>
        <taxon>Idiomarinaceae</taxon>
        <taxon>Idiomarina</taxon>
    </lineage>
</organism>
<comment type="similarity">
    <text evidence="2 6">Belongs to the 4-toluene sulfonate uptake permease (TSUP) (TC 2.A.102) family.</text>
</comment>
<evidence type="ECO:0000256" key="2">
    <source>
        <dbReference type="ARBA" id="ARBA00009142"/>
    </source>
</evidence>
<sequence length="250" mass="26529">MLLAILGAVIIGLSLGLFGSGGSILTVPVLMYLVEMPADVSIASSLLIVAGISLFGSISYIRRKTVSWKHFWVFGIPGMIGTYGGAWLGTIVDSRWQLLVFSLLMIAAAVLMWRSKPKPVEQQPQMNYAKVTLEGLIVGIITGFVGVGGGFLIVPALVLLAGLSMPVAIGTSLLIIVIKSIAGFFKYYAVMAAQDVQFDWFIIGLMIAGGVLGSVFGSKLGRSLPKEKLQKGFAVFLVAMGIFVIAKSVI</sequence>
<keyword evidence="8" id="KW-1185">Reference proteome</keyword>
<dbReference type="InterPro" id="IPR051598">
    <property type="entry name" value="TSUP/Inactive_protease-like"/>
</dbReference>
<dbReference type="EMBL" id="SNXI01000003">
    <property type="protein sequence ID" value="TDP39263.1"/>
    <property type="molecule type" value="Genomic_DNA"/>
</dbReference>
<dbReference type="PANTHER" id="PTHR43701">
    <property type="entry name" value="MEMBRANE TRANSPORTER PROTEIN MJ0441-RELATED"/>
    <property type="match status" value="1"/>
</dbReference>
<evidence type="ECO:0000256" key="3">
    <source>
        <dbReference type="ARBA" id="ARBA00022692"/>
    </source>
</evidence>
<reference evidence="7 8" key="1">
    <citation type="submission" date="2019-03" db="EMBL/GenBank/DDBJ databases">
        <title>Freshwater and sediment microbial communities from various areas in North America, analyzing microbe dynamics in response to fracking.</title>
        <authorList>
            <person name="Lamendella R."/>
        </authorList>
    </citation>
    <scope>NUCLEOTIDE SEQUENCE [LARGE SCALE GENOMIC DNA]</scope>
    <source>
        <strain evidence="7 8">18_TX</strain>
    </source>
</reference>
<dbReference type="OrthoDB" id="8559161at2"/>
<evidence type="ECO:0000256" key="6">
    <source>
        <dbReference type="RuleBase" id="RU363041"/>
    </source>
</evidence>
<protein>
    <recommendedName>
        <fullName evidence="6">Probable membrane transporter protein</fullName>
    </recommendedName>
</protein>
<feature type="transmembrane region" description="Helical" evidence="6">
    <location>
        <begin position="96"/>
        <end position="114"/>
    </location>
</feature>
<feature type="transmembrane region" description="Helical" evidence="6">
    <location>
        <begin position="135"/>
        <end position="161"/>
    </location>
</feature>
<evidence type="ECO:0000256" key="1">
    <source>
        <dbReference type="ARBA" id="ARBA00004141"/>
    </source>
</evidence>
<keyword evidence="5 6" id="KW-0472">Membrane</keyword>
<dbReference type="GO" id="GO:0005886">
    <property type="term" value="C:plasma membrane"/>
    <property type="evidence" value="ECO:0007669"/>
    <property type="project" value="UniProtKB-SubCell"/>
</dbReference>